<feature type="region of interest" description="Disordered" evidence="1">
    <location>
        <begin position="71"/>
        <end position="102"/>
    </location>
</feature>
<reference evidence="2" key="1">
    <citation type="submission" date="2023-11" db="EMBL/GenBank/DDBJ databases">
        <authorList>
            <person name="De Vega J J."/>
            <person name="De Vega J J."/>
        </authorList>
    </citation>
    <scope>NUCLEOTIDE SEQUENCE</scope>
</reference>
<comment type="caution">
    <text evidence="2">The sequence shown here is derived from an EMBL/GenBank/DDBJ whole genome shotgun (WGS) entry which is preliminary data.</text>
</comment>
<dbReference type="EMBL" id="CAVNYO010000149">
    <property type="protein sequence ID" value="CAK5269586.1"/>
    <property type="molecule type" value="Genomic_DNA"/>
</dbReference>
<evidence type="ECO:0000313" key="2">
    <source>
        <dbReference type="EMBL" id="CAK5269586.1"/>
    </source>
</evidence>
<keyword evidence="3" id="KW-1185">Reference proteome</keyword>
<protein>
    <submittedName>
        <fullName evidence="2">Uncharacterized protein</fullName>
    </submittedName>
</protein>
<feature type="compositionally biased region" description="Polar residues" evidence="1">
    <location>
        <begin position="71"/>
        <end position="88"/>
    </location>
</feature>
<accession>A0AAD2H5C5</accession>
<gene>
    <name evidence="2" type="ORF">MYCIT1_LOCUS13418</name>
</gene>
<organism evidence="2 3">
    <name type="scientific">Mycena citricolor</name>
    <dbReference type="NCBI Taxonomy" id="2018698"/>
    <lineage>
        <taxon>Eukaryota</taxon>
        <taxon>Fungi</taxon>
        <taxon>Dikarya</taxon>
        <taxon>Basidiomycota</taxon>
        <taxon>Agaricomycotina</taxon>
        <taxon>Agaricomycetes</taxon>
        <taxon>Agaricomycetidae</taxon>
        <taxon>Agaricales</taxon>
        <taxon>Marasmiineae</taxon>
        <taxon>Mycenaceae</taxon>
        <taxon>Mycena</taxon>
    </lineage>
</organism>
<name>A0AAD2H5C5_9AGAR</name>
<dbReference type="Proteomes" id="UP001295794">
    <property type="component" value="Unassembled WGS sequence"/>
</dbReference>
<sequence>MKTFSVAGKNPASIATSLRCTSASTVGSLDRVENTIRKTSQPMAESTSDKCAGSKMSAGCGRDVLQGLFTRSGSPDASSRAETSQIASVLSKRPASRPLRTRVSHCASTTRIMATLSATPCSASAGTAPSLWWLEYAKPSTTNRTGRGLPRCSSCGASRPREGTARIGKCPARKSALSRFHVYCRDTAVRNVAPSPGSMSSSGSPLEARMGARIHRCKHDRRVSVASHDSSAESLSAVGKMIWPAEYTMRMVAEETFVRRSYLA</sequence>
<evidence type="ECO:0000256" key="1">
    <source>
        <dbReference type="SAM" id="MobiDB-lite"/>
    </source>
</evidence>
<evidence type="ECO:0000313" key="3">
    <source>
        <dbReference type="Proteomes" id="UP001295794"/>
    </source>
</evidence>
<dbReference type="AlphaFoldDB" id="A0AAD2H5C5"/>
<proteinExistence type="predicted"/>